<gene>
    <name evidence="3" type="ORF">JJB09_07535</name>
</gene>
<evidence type="ECO:0000313" key="4">
    <source>
        <dbReference type="Proteomes" id="UP000633219"/>
    </source>
</evidence>
<reference evidence="3" key="1">
    <citation type="submission" date="2021-01" db="EMBL/GenBank/DDBJ databases">
        <title>Rhizobium sp. strain KVB221 16S ribosomal RNA gene Genome sequencing and assembly.</title>
        <authorList>
            <person name="Kang M."/>
        </authorList>
    </citation>
    <scope>NUCLEOTIDE SEQUENCE</scope>
    <source>
        <strain evidence="3">KVB221</strain>
    </source>
</reference>
<dbReference type="EMBL" id="JAEQNC010000003">
    <property type="protein sequence ID" value="MBL0371879.1"/>
    <property type="molecule type" value="Genomic_DNA"/>
</dbReference>
<organism evidence="3 4">
    <name type="scientific">Rhizobium setariae</name>
    <dbReference type="NCBI Taxonomy" id="2801340"/>
    <lineage>
        <taxon>Bacteria</taxon>
        <taxon>Pseudomonadati</taxon>
        <taxon>Pseudomonadota</taxon>
        <taxon>Alphaproteobacteria</taxon>
        <taxon>Hyphomicrobiales</taxon>
        <taxon>Rhizobiaceae</taxon>
        <taxon>Rhizobium/Agrobacterium group</taxon>
        <taxon>Rhizobium</taxon>
    </lineage>
</organism>
<evidence type="ECO:0008006" key="5">
    <source>
        <dbReference type="Google" id="ProtNLM"/>
    </source>
</evidence>
<sequence length="608" mass="64759">MDENRYPDMSRTEEKAPVEERAARDELERLFSDPRLRLTERNYAFLGYIAEKAFAGNTKGAKAYSIAVDVFGRPPSFDPAIDPIVRIEAARLRAALDQYYDAYGAPNGIRVGLPRGHYIADFTHIPHEAAQGPAAAAVSQQAPLIIERGDLHDAADNQQPKSPRRVPKPLLFLVTTLVAALTLVSAAAFFVTPETHVTGRAVDKPLVSLVVQTRDPAYSVRADNLKDDLMVALARFGTLRLAKSQSFARHRSGTAMAGVDRDTFVSPSDYQIALTYRVDSDAHRVTWSVIEPGSGETLFSGQDAVANPAGHADQADAKLVSLLGARFGSAMGQLNGLELHRKADSVEEGNVCVLGSEYAISAGTIAGLAQSRACLEATLKANKRDADANATLARVLVALDEVAGASSNSTAALGLANEALTLAPNSDRALAARMVALYAKGRLDAAFEAGNDALAANPLNAEVASAFALRLYVSGSWAKGAALARSTLASSEIDPPDAALVLALEAYRNGAFTTTLRQLDSIIGEDSTGSALRIATLVRMGRRADAFTALGEANHIHPHFLKLFSNIMTSRHADPSLLATLKRDIAEAGTKASAELRPAMDSNPQNLR</sequence>
<keyword evidence="2" id="KW-0812">Transmembrane</keyword>
<feature type="region of interest" description="Disordered" evidence="1">
    <location>
        <begin position="1"/>
        <end position="22"/>
    </location>
</feature>
<name>A0A936YK70_9HYPH</name>
<evidence type="ECO:0000256" key="1">
    <source>
        <dbReference type="SAM" id="MobiDB-lite"/>
    </source>
</evidence>
<evidence type="ECO:0000256" key="2">
    <source>
        <dbReference type="SAM" id="Phobius"/>
    </source>
</evidence>
<dbReference type="RefSeq" id="WP_201655469.1">
    <property type="nucleotide sequence ID" value="NZ_JAEQNC010000003.1"/>
</dbReference>
<proteinExistence type="predicted"/>
<evidence type="ECO:0000313" key="3">
    <source>
        <dbReference type="EMBL" id="MBL0371879.1"/>
    </source>
</evidence>
<accession>A0A936YK70</accession>
<comment type="caution">
    <text evidence="3">The sequence shown here is derived from an EMBL/GenBank/DDBJ whole genome shotgun (WGS) entry which is preliminary data.</text>
</comment>
<feature type="transmembrane region" description="Helical" evidence="2">
    <location>
        <begin position="170"/>
        <end position="191"/>
    </location>
</feature>
<dbReference type="Proteomes" id="UP000633219">
    <property type="component" value="Unassembled WGS sequence"/>
</dbReference>
<dbReference type="SUPFAM" id="SSF48452">
    <property type="entry name" value="TPR-like"/>
    <property type="match status" value="1"/>
</dbReference>
<dbReference type="InterPro" id="IPR011990">
    <property type="entry name" value="TPR-like_helical_dom_sf"/>
</dbReference>
<keyword evidence="4" id="KW-1185">Reference proteome</keyword>
<keyword evidence="2" id="KW-1133">Transmembrane helix</keyword>
<dbReference type="Gene3D" id="1.25.40.10">
    <property type="entry name" value="Tetratricopeptide repeat domain"/>
    <property type="match status" value="1"/>
</dbReference>
<keyword evidence="2" id="KW-0472">Membrane</keyword>
<dbReference type="AlphaFoldDB" id="A0A936YK70"/>
<protein>
    <recommendedName>
        <fullName evidence="5">Tetratricopeptide repeat protein</fullName>
    </recommendedName>
</protein>